<dbReference type="Proteomes" id="UP000030762">
    <property type="component" value="Unassembled WGS sequence"/>
</dbReference>
<dbReference type="STRING" id="1156394.T0RNE6"/>
<dbReference type="InParanoid" id="T0RNE6"/>
<organism evidence="1 2">
    <name type="scientific">Saprolegnia diclina (strain VS20)</name>
    <dbReference type="NCBI Taxonomy" id="1156394"/>
    <lineage>
        <taxon>Eukaryota</taxon>
        <taxon>Sar</taxon>
        <taxon>Stramenopiles</taxon>
        <taxon>Oomycota</taxon>
        <taxon>Saprolegniomycetes</taxon>
        <taxon>Saprolegniales</taxon>
        <taxon>Saprolegniaceae</taxon>
        <taxon>Saprolegnia</taxon>
    </lineage>
</organism>
<sequence length="553" mass="61017">MPELSFRDIRQNNSARCTAYHKSLQYAVAKTLARDDSRGLLLLQRFGPRPDDLKNYERRLAIQEATLANLTLALDLFPWLFYPSLMDDIAGRGFLPLVRLLHERGVDCSTDAMDKVAANGHLEVVCFLHLYRREGCTSYAMDIAAGNGHLDVVTFLHVNRSEGCTVDALDRAISNGQLDVVRFLLEHRFEGASLNVLDDAAVNGHFGVVQYLHSLGSFGCTVGAVDGAARCGHLEIVTFLLTHRSEGCTLDNVVDIAMAHGQLQTAEYLLSLGCPFPTSMSRCDEDAFRKPEMVGVMQLLIARGYSMESKWLFKACEVNNVPLVRFLCSHLGTASRRKALHTAMWAMAWDVVRYLLATDTKEVSARTQLKQALCSGNFEAAAHILQDQPGLSSASRLKGCLNLEATRYLLSAGDFRECLVTLAGRQQHVTASKSLLPYCMHAIDHLDNVSFLLDLLALPNRRRATILQLITPELLDQGKKASESTQLASCAAARASAQLEAGEVVDWALALVIGHLHVTNATPTIEQLEKKISLVQDGQLQMQLTRQQTQASR</sequence>
<dbReference type="OMA" id="RCDEDAF"/>
<dbReference type="Gene3D" id="1.25.40.20">
    <property type="entry name" value="Ankyrin repeat-containing domain"/>
    <property type="match status" value="3"/>
</dbReference>
<proteinExistence type="predicted"/>
<dbReference type="SUPFAM" id="SSF48403">
    <property type="entry name" value="Ankyrin repeat"/>
    <property type="match status" value="1"/>
</dbReference>
<dbReference type="Pfam" id="PF12796">
    <property type="entry name" value="Ank_2"/>
    <property type="match status" value="1"/>
</dbReference>
<dbReference type="PANTHER" id="PTHR46586:SF3">
    <property type="entry name" value="ANKYRIN REPEAT-CONTAINING PROTEIN"/>
    <property type="match status" value="1"/>
</dbReference>
<dbReference type="AlphaFoldDB" id="T0RNE6"/>
<dbReference type="GeneID" id="19949291"/>
<keyword evidence="2" id="KW-1185">Reference proteome</keyword>
<protein>
    <submittedName>
        <fullName evidence="1">Uncharacterized protein</fullName>
    </submittedName>
</protein>
<dbReference type="RefSeq" id="XP_008612678.1">
    <property type="nucleotide sequence ID" value="XM_008614456.1"/>
</dbReference>
<dbReference type="InterPro" id="IPR002110">
    <property type="entry name" value="Ankyrin_rpt"/>
</dbReference>
<reference evidence="1 2" key="1">
    <citation type="submission" date="2012-04" db="EMBL/GenBank/DDBJ databases">
        <title>The Genome Sequence of Saprolegnia declina VS20.</title>
        <authorList>
            <consortium name="The Broad Institute Genome Sequencing Platform"/>
            <person name="Russ C."/>
            <person name="Nusbaum C."/>
            <person name="Tyler B."/>
            <person name="van West P."/>
            <person name="Dieguez-Uribeondo J."/>
            <person name="de Bruijn I."/>
            <person name="Tripathy S."/>
            <person name="Jiang R."/>
            <person name="Young S.K."/>
            <person name="Zeng Q."/>
            <person name="Gargeya S."/>
            <person name="Fitzgerald M."/>
            <person name="Haas B."/>
            <person name="Abouelleil A."/>
            <person name="Alvarado L."/>
            <person name="Arachchi H.M."/>
            <person name="Berlin A."/>
            <person name="Chapman S.B."/>
            <person name="Goldberg J."/>
            <person name="Griggs A."/>
            <person name="Gujja S."/>
            <person name="Hansen M."/>
            <person name="Howarth C."/>
            <person name="Imamovic A."/>
            <person name="Larimer J."/>
            <person name="McCowen C."/>
            <person name="Montmayeur A."/>
            <person name="Murphy C."/>
            <person name="Neiman D."/>
            <person name="Pearson M."/>
            <person name="Priest M."/>
            <person name="Roberts A."/>
            <person name="Saif S."/>
            <person name="Shea T."/>
            <person name="Sisk P."/>
            <person name="Sykes S."/>
            <person name="Wortman J."/>
            <person name="Nusbaum C."/>
            <person name="Birren B."/>
        </authorList>
    </citation>
    <scope>NUCLEOTIDE SEQUENCE [LARGE SCALE GENOMIC DNA]</scope>
    <source>
        <strain evidence="1 2">VS20</strain>
    </source>
</reference>
<evidence type="ECO:0000313" key="2">
    <source>
        <dbReference type="Proteomes" id="UP000030762"/>
    </source>
</evidence>
<dbReference type="InterPro" id="IPR036770">
    <property type="entry name" value="Ankyrin_rpt-contain_sf"/>
</dbReference>
<evidence type="ECO:0000313" key="1">
    <source>
        <dbReference type="EMBL" id="EQC33883.1"/>
    </source>
</evidence>
<name>T0RNE6_SAPDV</name>
<dbReference type="PANTHER" id="PTHR46586">
    <property type="entry name" value="ANKYRIN REPEAT-CONTAINING PROTEIN"/>
    <property type="match status" value="1"/>
</dbReference>
<dbReference type="OrthoDB" id="60283at2759"/>
<gene>
    <name evidence="1" type="ORF">SDRG_08564</name>
</gene>
<accession>T0RNE6</accession>
<dbReference type="EMBL" id="JH767157">
    <property type="protein sequence ID" value="EQC33883.1"/>
    <property type="molecule type" value="Genomic_DNA"/>
</dbReference>
<dbReference type="VEuPathDB" id="FungiDB:SDRG_08564"/>
<dbReference type="InterPro" id="IPR052050">
    <property type="entry name" value="SecEffector_AnkRepeat"/>
</dbReference>